<dbReference type="Proteomes" id="UP000324222">
    <property type="component" value="Unassembled WGS sequence"/>
</dbReference>
<comment type="caution">
    <text evidence="2">The sequence shown here is derived from an EMBL/GenBank/DDBJ whole genome shotgun (WGS) entry which is preliminary data.</text>
</comment>
<protein>
    <submittedName>
        <fullName evidence="2">Uncharacterized protein</fullName>
    </submittedName>
</protein>
<dbReference type="EMBL" id="VSRR010111428">
    <property type="protein sequence ID" value="MPC97768.1"/>
    <property type="molecule type" value="Genomic_DNA"/>
</dbReference>
<feature type="region of interest" description="Disordered" evidence="1">
    <location>
        <begin position="1"/>
        <end position="27"/>
    </location>
</feature>
<reference evidence="2 3" key="1">
    <citation type="submission" date="2019-05" db="EMBL/GenBank/DDBJ databases">
        <title>Another draft genome of Portunus trituberculatus and its Hox gene families provides insights of decapod evolution.</title>
        <authorList>
            <person name="Jeong J.-H."/>
            <person name="Song I."/>
            <person name="Kim S."/>
            <person name="Choi T."/>
            <person name="Kim D."/>
            <person name="Ryu S."/>
            <person name="Kim W."/>
        </authorList>
    </citation>
    <scope>NUCLEOTIDE SEQUENCE [LARGE SCALE GENOMIC DNA]</scope>
    <source>
        <tissue evidence="2">Muscle</tissue>
    </source>
</reference>
<sequence>MQRGVRGTAREKDHIRMKSKSQGARSHIKYDRSAIECQGVKQRPVWCQGMSGVV</sequence>
<evidence type="ECO:0000313" key="3">
    <source>
        <dbReference type="Proteomes" id="UP000324222"/>
    </source>
</evidence>
<evidence type="ECO:0000313" key="2">
    <source>
        <dbReference type="EMBL" id="MPC97768.1"/>
    </source>
</evidence>
<accession>A0A5B7JXQ6</accession>
<name>A0A5B7JXQ6_PORTR</name>
<proteinExistence type="predicted"/>
<gene>
    <name evidence="2" type="ORF">E2C01_093100</name>
</gene>
<evidence type="ECO:0000256" key="1">
    <source>
        <dbReference type="SAM" id="MobiDB-lite"/>
    </source>
</evidence>
<keyword evidence="3" id="KW-1185">Reference proteome</keyword>
<dbReference type="AlphaFoldDB" id="A0A5B7JXQ6"/>
<organism evidence="2 3">
    <name type="scientific">Portunus trituberculatus</name>
    <name type="common">Swimming crab</name>
    <name type="synonym">Neptunus trituberculatus</name>
    <dbReference type="NCBI Taxonomy" id="210409"/>
    <lineage>
        <taxon>Eukaryota</taxon>
        <taxon>Metazoa</taxon>
        <taxon>Ecdysozoa</taxon>
        <taxon>Arthropoda</taxon>
        <taxon>Crustacea</taxon>
        <taxon>Multicrustacea</taxon>
        <taxon>Malacostraca</taxon>
        <taxon>Eumalacostraca</taxon>
        <taxon>Eucarida</taxon>
        <taxon>Decapoda</taxon>
        <taxon>Pleocyemata</taxon>
        <taxon>Brachyura</taxon>
        <taxon>Eubrachyura</taxon>
        <taxon>Portunoidea</taxon>
        <taxon>Portunidae</taxon>
        <taxon>Portuninae</taxon>
        <taxon>Portunus</taxon>
    </lineage>
</organism>